<gene>
    <name evidence="3" type="ORF">Tci_174492</name>
</gene>
<feature type="compositionally biased region" description="Polar residues" evidence="1">
    <location>
        <begin position="118"/>
        <end position="143"/>
    </location>
</feature>
<dbReference type="InterPro" id="IPR039537">
    <property type="entry name" value="Retrotran_Ty1/copia-like"/>
</dbReference>
<reference evidence="3" key="1">
    <citation type="journal article" date="2019" name="Sci. Rep.">
        <title>Draft genome of Tanacetum cinerariifolium, the natural source of mosquito coil.</title>
        <authorList>
            <person name="Yamashiro T."/>
            <person name="Shiraishi A."/>
            <person name="Satake H."/>
            <person name="Nakayama K."/>
        </authorList>
    </citation>
    <scope>NUCLEOTIDE SEQUENCE</scope>
</reference>
<sequence>MTRQCTKPKRLKNSAGFKEKEMIAEPLESWVVFDEEHMAFLADNGDTVTIGQASQEIPTPAAFQSNDLGAFDFDCDEAPSASVVLMAKLYLYDSSALLEVPTHDTNLDNEIIEQRVISSTSASRSKPPGNTKNNRISRPTSSNKKNKVEYHLRSVKSMLHLMNVMFDAIHDLCVLDYLNDVNVRVKPKTVKSKKKNVWKPTGNVFTNVGYSWKPTGRNFAIDGNVCPLTRITSTTVVPPKKPLSTIVVKKAPPSSNTLEKLKDITNIVGQFCDSDLEVAFRKHTCYVRNLEGVDLLKGSRGSNFCTISMEEMMKSSLICLLSKASKTKSWLWNRRLSHLNSGAINDLSKKGLVRGLSKLKLHMDLCGPMRIESINEKKYILVIVDDYSQFTWVKFLRSKDETLEIMIKLLKKIQVCLNATVRNIRTDNGTYFVNQTLKAYYEDVGILKTSVARTPQQNGVVKRQNLTLVEVARTMLIFSKALLFLWAEAIATACYTQNRSLIQKCHNKTPYELLHDRKPDLTYFYVFCALCYPTNNDEDPVPIAAALRHTDPTGTPLSTSIEQDATAASTSSTIQET</sequence>
<proteinExistence type="predicted"/>
<dbReference type="PANTHER" id="PTHR42648:SF32">
    <property type="entry name" value="RIBONUCLEASE H-LIKE DOMAIN, GAG-PRE-INTEGRASE DOMAIN PROTEIN-RELATED"/>
    <property type="match status" value="1"/>
</dbReference>
<dbReference type="Pfam" id="PF00665">
    <property type="entry name" value="rve"/>
    <property type="match status" value="1"/>
</dbReference>
<evidence type="ECO:0000256" key="1">
    <source>
        <dbReference type="SAM" id="MobiDB-lite"/>
    </source>
</evidence>
<dbReference type="InterPro" id="IPR036397">
    <property type="entry name" value="RNaseH_sf"/>
</dbReference>
<protein>
    <submittedName>
        <fullName evidence="3">Retrovirus-related Pol polyprotein from transposon TNT 1-94</fullName>
    </submittedName>
</protein>
<organism evidence="3">
    <name type="scientific">Tanacetum cinerariifolium</name>
    <name type="common">Dalmatian daisy</name>
    <name type="synonym">Chrysanthemum cinerariifolium</name>
    <dbReference type="NCBI Taxonomy" id="118510"/>
    <lineage>
        <taxon>Eukaryota</taxon>
        <taxon>Viridiplantae</taxon>
        <taxon>Streptophyta</taxon>
        <taxon>Embryophyta</taxon>
        <taxon>Tracheophyta</taxon>
        <taxon>Spermatophyta</taxon>
        <taxon>Magnoliopsida</taxon>
        <taxon>eudicotyledons</taxon>
        <taxon>Gunneridae</taxon>
        <taxon>Pentapetalae</taxon>
        <taxon>asterids</taxon>
        <taxon>campanulids</taxon>
        <taxon>Asterales</taxon>
        <taxon>Asteraceae</taxon>
        <taxon>Asteroideae</taxon>
        <taxon>Anthemideae</taxon>
        <taxon>Anthemidinae</taxon>
        <taxon>Tanacetum</taxon>
    </lineage>
</organism>
<dbReference type="GO" id="GO:0003676">
    <property type="term" value="F:nucleic acid binding"/>
    <property type="evidence" value="ECO:0007669"/>
    <property type="project" value="InterPro"/>
</dbReference>
<evidence type="ECO:0000259" key="2">
    <source>
        <dbReference type="PROSITE" id="PS50994"/>
    </source>
</evidence>
<name>A0A699GTB6_TANCI</name>
<dbReference type="InterPro" id="IPR012337">
    <property type="entry name" value="RNaseH-like_sf"/>
</dbReference>
<dbReference type="InterPro" id="IPR001584">
    <property type="entry name" value="Integrase_cat-core"/>
</dbReference>
<dbReference type="AlphaFoldDB" id="A0A699GTB6"/>
<feature type="region of interest" description="Disordered" evidence="1">
    <location>
        <begin position="118"/>
        <end position="147"/>
    </location>
</feature>
<dbReference type="PROSITE" id="PS50994">
    <property type="entry name" value="INTEGRASE"/>
    <property type="match status" value="1"/>
</dbReference>
<feature type="domain" description="Integrase catalytic" evidence="2">
    <location>
        <begin position="354"/>
        <end position="518"/>
    </location>
</feature>
<dbReference type="PANTHER" id="PTHR42648">
    <property type="entry name" value="TRANSPOSASE, PUTATIVE-RELATED"/>
    <property type="match status" value="1"/>
</dbReference>
<feature type="region of interest" description="Disordered" evidence="1">
    <location>
        <begin position="554"/>
        <end position="577"/>
    </location>
</feature>
<evidence type="ECO:0000313" key="3">
    <source>
        <dbReference type="EMBL" id="GEW02516.1"/>
    </source>
</evidence>
<dbReference type="GO" id="GO:0015074">
    <property type="term" value="P:DNA integration"/>
    <property type="evidence" value="ECO:0007669"/>
    <property type="project" value="InterPro"/>
</dbReference>
<dbReference type="Gene3D" id="3.30.420.10">
    <property type="entry name" value="Ribonuclease H-like superfamily/Ribonuclease H"/>
    <property type="match status" value="1"/>
</dbReference>
<dbReference type="SUPFAM" id="SSF53098">
    <property type="entry name" value="Ribonuclease H-like"/>
    <property type="match status" value="1"/>
</dbReference>
<dbReference type="EMBL" id="BKCJ010042443">
    <property type="protein sequence ID" value="GEW02516.1"/>
    <property type="molecule type" value="Genomic_DNA"/>
</dbReference>
<comment type="caution">
    <text evidence="3">The sequence shown here is derived from an EMBL/GenBank/DDBJ whole genome shotgun (WGS) entry which is preliminary data.</text>
</comment>
<accession>A0A699GTB6</accession>